<dbReference type="EMBL" id="QUMX01000018">
    <property type="protein sequence ID" value="REG45862.1"/>
    <property type="molecule type" value="Genomic_DNA"/>
</dbReference>
<name>A0AAQ0HHD1_PARVE</name>
<reference evidence="2 3" key="1">
    <citation type="submission" date="2018-08" db="EMBL/GenBank/DDBJ databases">
        <title>Genomic Encyclopedia of Archaeal and Bacterial Type Strains, Phase II (KMG-II): from individual species to whole genera.</title>
        <authorList>
            <person name="Goeker M."/>
        </authorList>
    </citation>
    <scope>NUCLEOTIDE SEQUENCE [LARGE SCALE GENOMIC DNA]</scope>
    <source>
        <strain evidence="2 3">DSM 582</strain>
    </source>
</reference>
<dbReference type="PANTHER" id="PTHR43162">
    <property type="match status" value="1"/>
</dbReference>
<dbReference type="Pfam" id="PF05368">
    <property type="entry name" value="NmrA"/>
    <property type="match status" value="1"/>
</dbReference>
<dbReference type="PANTHER" id="PTHR43162:SF1">
    <property type="entry name" value="PRESTALK A DIFFERENTIATION PROTEIN A"/>
    <property type="match status" value="1"/>
</dbReference>
<keyword evidence="3" id="KW-1185">Reference proteome</keyword>
<dbReference type="AlphaFoldDB" id="A0AAQ0HHD1"/>
<comment type="caution">
    <text evidence="2">The sequence shown here is derived from an EMBL/GenBank/DDBJ whole genome shotgun (WGS) entry which is preliminary data.</text>
</comment>
<gene>
    <name evidence="2" type="ORF">ATH84_101829</name>
</gene>
<evidence type="ECO:0000313" key="2">
    <source>
        <dbReference type="EMBL" id="REG45862.1"/>
    </source>
</evidence>
<dbReference type="InterPro" id="IPR051604">
    <property type="entry name" value="Ergot_Alk_Oxidoreductase"/>
</dbReference>
<dbReference type="Proteomes" id="UP000256794">
    <property type="component" value="Unassembled WGS sequence"/>
</dbReference>
<proteinExistence type="predicted"/>
<evidence type="ECO:0000259" key="1">
    <source>
        <dbReference type="Pfam" id="PF05368"/>
    </source>
</evidence>
<dbReference type="Gene3D" id="3.40.50.720">
    <property type="entry name" value="NAD(P)-binding Rossmann-like Domain"/>
    <property type="match status" value="1"/>
</dbReference>
<organism evidence="2 3">
    <name type="scientific">Paracoccus versutus</name>
    <name type="common">Thiobacillus versutus</name>
    <dbReference type="NCBI Taxonomy" id="34007"/>
    <lineage>
        <taxon>Bacteria</taxon>
        <taxon>Pseudomonadati</taxon>
        <taxon>Pseudomonadota</taxon>
        <taxon>Alphaproteobacteria</taxon>
        <taxon>Rhodobacterales</taxon>
        <taxon>Paracoccaceae</taxon>
        <taxon>Paracoccus</taxon>
    </lineage>
</organism>
<protein>
    <submittedName>
        <fullName evidence="2">Uncharacterized protein YbjT (DUF2867 family)</fullName>
    </submittedName>
</protein>
<accession>A0AAQ0HHD1</accession>
<dbReference type="InterPro" id="IPR008030">
    <property type="entry name" value="NmrA-like"/>
</dbReference>
<dbReference type="Gene3D" id="3.90.25.10">
    <property type="entry name" value="UDP-galactose 4-epimerase, domain 1"/>
    <property type="match status" value="1"/>
</dbReference>
<dbReference type="RefSeq" id="WP_036758903.1">
    <property type="nucleotide sequence ID" value="NZ_CP035284.1"/>
</dbReference>
<sequence length="284" mass="30155">MHIILGGTGRVGSAAARALLEQGQEVTVVTRDESRGEELKQAGARIAVADIRDVDALRRVFRTGRRAFLLNPPADPSGDTDAEERRNVAAIVAALEGSGLEKVVGQSTYGAFEGTRCGDLTVLHEFERALMQQPIPAAINRGGYYMSNWAGMAEAVRIGGSLPSFLPADLVIPMVAPADLGQAAARRLMSGTEDVGIKHVEGPDRYTAKDVAAAFARAMGQKVAVQEIPRDALEDVFRQSGFSAAAAASYACMTRRLIDGKADTTDQPIRGRISLESYVASVLG</sequence>
<dbReference type="InterPro" id="IPR036291">
    <property type="entry name" value="NAD(P)-bd_dom_sf"/>
</dbReference>
<feature type="domain" description="NmrA-like" evidence="1">
    <location>
        <begin position="4"/>
        <end position="236"/>
    </location>
</feature>
<dbReference type="SUPFAM" id="SSF51735">
    <property type="entry name" value="NAD(P)-binding Rossmann-fold domains"/>
    <property type="match status" value="1"/>
</dbReference>
<evidence type="ECO:0000313" key="3">
    <source>
        <dbReference type="Proteomes" id="UP000256794"/>
    </source>
</evidence>